<dbReference type="STRING" id="1330018.A0A167HFY4"/>
<evidence type="ECO:0000256" key="2">
    <source>
        <dbReference type="ARBA" id="ARBA00022499"/>
    </source>
</evidence>
<dbReference type="InterPro" id="IPR036390">
    <property type="entry name" value="WH_DNA-bd_sf"/>
</dbReference>
<dbReference type="InterPro" id="IPR001373">
    <property type="entry name" value="Cullin_N"/>
</dbReference>
<dbReference type="Gene3D" id="1.10.10.10">
    <property type="entry name" value="Winged helix-like DNA-binding domain superfamily/Winged helix DNA-binding domain"/>
    <property type="match status" value="1"/>
</dbReference>
<dbReference type="InterPro" id="IPR036317">
    <property type="entry name" value="Cullin_homology_sf"/>
</dbReference>
<dbReference type="FunFam" id="1.20.1310.10:FF:000001">
    <property type="entry name" value="Cullin 3"/>
    <property type="match status" value="1"/>
</dbReference>
<name>A0A167HFY4_CALVF</name>
<evidence type="ECO:0000256" key="3">
    <source>
        <dbReference type="ARBA" id="ARBA00022843"/>
    </source>
</evidence>
<dbReference type="Pfam" id="PF10557">
    <property type="entry name" value="Cullin_Nedd8"/>
    <property type="match status" value="1"/>
</dbReference>
<dbReference type="InterPro" id="IPR059120">
    <property type="entry name" value="Cullin-like_AB"/>
</dbReference>
<evidence type="ECO:0000256" key="4">
    <source>
        <dbReference type="PROSITE-ProRule" id="PRU00330"/>
    </source>
</evidence>
<dbReference type="SUPFAM" id="SSF74788">
    <property type="entry name" value="Cullin repeat-like"/>
    <property type="match status" value="1"/>
</dbReference>
<dbReference type="EMBL" id="KV417321">
    <property type="protein sequence ID" value="KZO91582.1"/>
    <property type="molecule type" value="Genomic_DNA"/>
</dbReference>
<keyword evidence="3" id="KW-0832">Ubl conjugation</keyword>
<dbReference type="FunFam" id="1.20.1310.10:FF:000002">
    <property type="entry name" value="cullin-3 isoform X1"/>
    <property type="match status" value="1"/>
</dbReference>
<evidence type="ECO:0000313" key="9">
    <source>
        <dbReference type="Proteomes" id="UP000076738"/>
    </source>
</evidence>
<dbReference type="InterPro" id="IPR036388">
    <property type="entry name" value="WH-like_DNA-bd_sf"/>
</dbReference>
<dbReference type="AlphaFoldDB" id="A0A167HFY4"/>
<organism evidence="8 9">
    <name type="scientific">Calocera viscosa (strain TUFC12733)</name>
    <dbReference type="NCBI Taxonomy" id="1330018"/>
    <lineage>
        <taxon>Eukaryota</taxon>
        <taxon>Fungi</taxon>
        <taxon>Dikarya</taxon>
        <taxon>Basidiomycota</taxon>
        <taxon>Agaricomycotina</taxon>
        <taxon>Dacrymycetes</taxon>
        <taxon>Dacrymycetales</taxon>
        <taxon>Dacrymycetaceae</taxon>
        <taxon>Calocera</taxon>
    </lineage>
</organism>
<dbReference type="Pfam" id="PF00888">
    <property type="entry name" value="Cullin"/>
    <property type="match status" value="1"/>
</dbReference>
<sequence>MATAASRQARGKGKIKPPTRKTQSDTSINDMWARLSRAIQVIHSNGTSTLSFEENFRYAYNMVLFKQGDMLYNGVTQLVVENLNSMAKEQIVPVFPSEAEQDNLQKAQQGERLLKAVRKVWDDHKSNMSKLRDLLGYMDRIYCPANNVPVIYEAGMQLFLKHIMRTTAYPIRHHIISTILTLIDIERGDDVINRSAVRSCVEILMELKDKRDGPTVYKLDFEPVFLKKSDDYYLAEARRLIDTCDGPTYLAKAERRLDQEKSRTDHYLSSTTTAPLQRILEDRFLVAHLTTVLEMRNSGLAVMVDQRQTEDLSRLYRLTLRVSNGIPELKRALKDLVSTRGRDINAVEGGGQDGEDADEDEQPKPRAKGPPRPGASSHSASVALKWVQNMLELKSTFDHVHLEAFNNNPDVGIALHEAYETVINSNPKAPEYISLFIDDHLKKGVKGKTDAEVDAVLDSTITIFRFVTDKDVFEKYYKSHLAKRLINGRSMSDDAERNMLSKLKVECGFQFTQKMEGMFHDMKISNDTMNAYRQYLAKTENPVIDLSVMVLTSTFWPMAMAPSPCNFPAQMTEACKSFERFYLARHSGRKLTWQPSYGTADVKVAFKAKKHELNVATYALIILLLFENLPDGEQVSFEDIKSSTLIPEVDLKRHLQSLACAKWKILKKHPPSRDVAEDDTFSFNHDFTAPLMRIKISTVASRVENADERQETKDRVDEERKHQTEACIVRVMKDRKKLGHNELVNEVTRQLATRFSPSPTLIKKRIEALIEREYLERADDRKSYIYLA</sequence>
<dbReference type="GO" id="GO:0006950">
    <property type="term" value="P:response to stress"/>
    <property type="evidence" value="ECO:0007669"/>
    <property type="project" value="UniProtKB-ARBA"/>
</dbReference>
<dbReference type="GO" id="GO:0010468">
    <property type="term" value="P:regulation of gene expression"/>
    <property type="evidence" value="ECO:0007669"/>
    <property type="project" value="UniProtKB-ARBA"/>
</dbReference>
<dbReference type="OrthoDB" id="27073at2759"/>
<evidence type="ECO:0000256" key="1">
    <source>
        <dbReference type="ARBA" id="ARBA00006019"/>
    </source>
</evidence>
<protein>
    <submittedName>
        <fullName evidence="8">Cullin-domain-containing protein</fullName>
    </submittedName>
</protein>
<dbReference type="GO" id="GO:0031625">
    <property type="term" value="F:ubiquitin protein ligase binding"/>
    <property type="evidence" value="ECO:0007669"/>
    <property type="project" value="InterPro"/>
</dbReference>
<feature type="domain" description="Cullin family profile" evidence="7">
    <location>
        <begin position="428"/>
        <end position="659"/>
    </location>
</feature>
<dbReference type="Proteomes" id="UP000076738">
    <property type="component" value="Unassembled WGS sequence"/>
</dbReference>
<accession>A0A167HFY4</accession>
<dbReference type="SUPFAM" id="SSF46785">
    <property type="entry name" value="Winged helix' DNA-binding domain"/>
    <property type="match status" value="1"/>
</dbReference>
<dbReference type="GO" id="GO:0080090">
    <property type="term" value="P:regulation of primary metabolic process"/>
    <property type="evidence" value="ECO:0007669"/>
    <property type="project" value="UniProtKB-ARBA"/>
</dbReference>
<dbReference type="PANTHER" id="PTHR11932">
    <property type="entry name" value="CULLIN"/>
    <property type="match status" value="1"/>
</dbReference>
<evidence type="ECO:0000256" key="6">
    <source>
        <dbReference type="SAM" id="MobiDB-lite"/>
    </source>
</evidence>
<feature type="region of interest" description="Disordered" evidence="6">
    <location>
        <begin position="1"/>
        <end position="27"/>
    </location>
</feature>
<evidence type="ECO:0000256" key="5">
    <source>
        <dbReference type="RuleBase" id="RU003829"/>
    </source>
</evidence>
<dbReference type="SMART" id="SM00182">
    <property type="entry name" value="CULLIN"/>
    <property type="match status" value="1"/>
</dbReference>
<feature type="region of interest" description="Disordered" evidence="6">
    <location>
        <begin position="343"/>
        <end position="379"/>
    </location>
</feature>
<gene>
    <name evidence="8" type="ORF">CALVIDRAFT_602179</name>
</gene>
<evidence type="ECO:0000313" key="8">
    <source>
        <dbReference type="EMBL" id="KZO91582.1"/>
    </source>
</evidence>
<dbReference type="GO" id="GO:0031461">
    <property type="term" value="C:cullin-RING ubiquitin ligase complex"/>
    <property type="evidence" value="ECO:0007669"/>
    <property type="project" value="InterPro"/>
</dbReference>
<dbReference type="InterPro" id="IPR045093">
    <property type="entry name" value="Cullin"/>
</dbReference>
<feature type="compositionally biased region" description="Basic residues" evidence="6">
    <location>
        <begin position="9"/>
        <end position="19"/>
    </location>
</feature>
<dbReference type="Pfam" id="PF26557">
    <property type="entry name" value="Cullin_AB"/>
    <property type="match status" value="1"/>
</dbReference>
<dbReference type="GO" id="GO:0005737">
    <property type="term" value="C:cytoplasm"/>
    <property type="evidence" value="ECO:0007669"/>
    <property type="project" value="UniProtKB-ARBA"/>
</dbReference>
<keyword evidence="2" id="KW-1017">Isopeptide bond</keyword>
<dbReference type="SUPFAM" id="SSF75632">
    <property type="entry name" value="Cullin homology domain"/>
    <property type="match status" value="1"/>
</dbReference>
<dbReference type="InterPro" id="IPR016159">
    <property type="entry name" value="Cullin_repeat-like_dom_sf"/>
</dbReference>
<dbReference type="GO" id="GO:0007165">
    <property type="term" value="P:signal transduction"/>
    <property type="evidence" value="ECO:0007669"/>
    <property type="project" value="UniProtKB-ARBA"/>
</dbReference>
<dbReference type="Gene3D" id="3.30.230.130">
    <property type="entry name" value="Cullin, Chain C, Domain 2"/>
    <property type="match status" value="1"/>
</dbReference>
<dbReference type="InterPro" id="IPR016157">
    <property type="entry name" value="Cullin_CS"/>
</dbReference>
<dbReference type="FunFam" id="1.10.10.10:FF:000091">
    <property type="entry name" value="Cullin 3"/>
    <property type="match status" value="1"/>
</dbReference>
<dbReference type="PROSITE" id="PS50069">
    <property type="entry name" value="CULLIN_2"/>
    <property type="match status" value="1"/>
</dbReference>
<dbReference type="PROSITE" id="PS01256">
    <property type="entry name" value="CULLIN_1"/>
    <property type="match status" value="1"/>
</dbReference>
<dbReference type="InterPro" id="IPR016158">
    <property type="entry name" value="Cullin_homology"/>
</dbReference>
<dbReference type="GO" id="GO:0043161">
    <property type="term" value="P:proteasome-mediated ubiquitin-dependent protein catabolic process"/>
    <property type="evidence" value="ECO:0007669"/>
    <property type="project" value="UniProtKB-ARBA"/>
</dbReference>
<dbReference type="Gene3D" id="1.20.1310.10">
    <property type="entry name" value="Cullin Repeats"/>
    <property type="match status" value="4"/>
</dbReference>
<dbReference type="SMART" id="SM00884">
    <property type="entry name" value="Cullin_Nedd8"/>
    <property type="match status" value="1"/>
</dbReference>
<evidence type="ECO:0000259" key="7">
    <source>
        <dbReference type="PROSITE" id="PS50069"/>
    </source>
</evidence>
<keyword evidence="9" id="KW-1185">Reference proteome</keyword>
<dbReference type="GO" id="GO:0000278">
    <property type="term" value="P:mitotic cell cycle"/>
    <property type="evidence" value="ECO:0007669"/>
    <property type="project" value="UniProtKB-ARBA"/>
</dbReference>
<reference evidence="8 9" key="1">
    <citation type="journal article" date="2016" name="Mol. Biol. Evol.">
        <title>Comparative Genomics of Early-Diverging Mushroom-Forming Fungi Provides Insights into the Origins of Lignocellulose Decay Capabilities.</title>
        <authorList>
            <person name="Nagy L.G."/>
            <person name="Riley R."/>
            <person name="Tritt A."/>
            <person name="Adam C."/>
            <person name="Daum C."/>
            <person name="Floudas D."/>
            <person name="Sun H."/>
            <person name="Yadav J.S."/>
            <person name="Pangilinan J."/>
            <person name="Larsson K.H."/>
            <person name="Matsuura K."/>
            <person name="Barry K."/>
            <person name="Labutti K."/>
            <person name="Kuo R."/>
            <person name="Ohm R.A."/>
            <person name="Bhattacharya S.S."/>
            <person name="Shirouzu T."/>
            <person name="Yoshinaga Y."/>
            <person name="Martin F.M."/>
            <person name="Grigoriev I.V."/>
            <person name="Hibbett D.S."/>
        </authorList>
    </citation>
    <scope>NUCLEOTIDE SEQUENCE [LARGE SCALE GENOMIC DNA]</scope>
    <source>
        <strain evidence="8 9">TUFC12733</strain>
    </source>
</reference>
<comment type="similarity">
    <text evidence="1 4 5">Belongs to the cullin family.</text>
</comment>
<proteinExistence type="inferred from homology"/>
<dbReference type="GO" id="GO:0006915">
    <property type="term" value="P:apoptotic process"/>
    <property type="evidence" value="ECO:0007669"/>
    <property type="project" value="UniProtKB-ARBA"/>
</dbReference>
<dbReference type="InterPro" id="IPR019559">
    <property type="entry name" value="Cullin_neddylation_domain"/>
</dbReference>